<evidence type="ECO:0000313" key="2">
    <source>
        <dbReference type="Proteomes" id="UP000095284"/>
    </source>
</evidence>
<feature type="chain" id="PRO_5009304881" evidence="1">
    <location>
        <begin position="19"/>
        <end position="113"/>
    </location>
</feature>
<protein>
    <submittedName>
        <fullName evidence="3">Secreted protein</fullName>
    </submittedName>
</protein>
<evidence type="ECO:0000313" key="3">
    <source>
        <dbReference type="WBParaSite" id="BXY_0433300.1"/>
    </source>
</evidence>
<dbReference type="AlphaFoldDB" id="A0A1I7RUC3"/>
<dbReference type="Proteomes" id="UP000095284">
    <property type="component" value="Unplaced"/>
</dbReference>
<name>A0A1I7RUC3_BURXY</name>
<reference evidence="3" key="1">
    <citation type="submission" date="2016-11" db="UniProtKB">
        <authorList>
            <consortium name="WormBaseParasite"/>
        </authorList>
    </citation>
    <scope>IDENTIFICATION</scope>
</reference>
<sequence>MLLRSLVLAIFVIYGVNSSAFFDLLEGTSGGGYAGKTVVLVVPNKPNSQKPIKSNKQHIYLTKPDKLPRRIHRYKVTPIPKNTFMLEGVRYDAACFIKYRRTRGCEHPQMWKH</sequence>
<proteinExistence type="predicted"/>
<keyword evidence="1" id="KW-0732">Signal</keyword>
<organism evidence="2 3">
    <name type="scientific">Bursaphelenchus xylophilus</name>
    <name type="common">Pinewood nematode worm</name>
    <name type="synonym">Aphelenchoides xylophilus</name>
    <dbReference type="NCBI Taxonomy" id="6326"/>
    <lineage>
        <taxon>Eukaryota</taxon>
        <taxon>Metazoa</taxon>
        <taxon>Ecdysozoa</taxon>
        <taxon>Nematoda</taxon>
        <taxon>Chromadorea</taxon>
        <taxon>Rhabditida</taxon>
        <taxon>Tylenchina</taxon>
        <taxon>Tylenchomorpha</taxon>
        <taxon>Aphelenchoidea</taxon>
        <taxon>Aphelenchoididae</taxon>
        <taxon>Bursaphelenchus</taxon>
    </lineage>
</organism>
<dbReference type="WBParaSite" id="BXY_0433300.1">
    <property type="protein sequence ID" value="BXY_0433300.1"/>
    <property type="gene ID" value="BXY_0433300"/>
</dbReference>
<feature type="signal peptide" evidence="1">
    <location>
        <begin position="1"/>
        <end position="18"/>
    </location>
</feature>
<accession>A0A1I7RUC3</accession>
<evidence type="ECO:0000256" key="1">
    <source>
        <dbReference type="SAM" id="SignalP"/>
    </source>
</evidence>